<proteinExistence type="predicted"/>
<evidence type="ECO:0000313" key="1">
    <source>
        <dbReference type="EMBL" id="MCW8336577.1"/>
    </source>
</evidence>
<organism evidence="1 2">
    <name type="scientific">Vibrio paucivorans</name>
    <dbReference type="NCBI Taxonomy" id="2829489"/>
    <lineage>
        <taxon>Bacteria</taxon>
        <taxon>Pseudomonadati</taxon>
        <taxon>Pseudomonadota</taxon>
        <taxon>Gammaproteobacteria</taxon>
        <taxon>Vibrionales</taxon>
        <taxon>Vibrionaceae</taxon>
        <taxon>Vibrio</taxon>
    </lineage>
</organism>
<dbReference type="InterPro" id="IPR014917">
    <property type="entry name" value="DUF1800"/>
</dbReference>
<comment type="caution">
    <text evidence="1">The sequence shown here is derived from an EMBL/GenBank/DDBJ whole genome shotgun (WGS) entry which is preliminary data.</text>
</comment>
<gene>
    <name evidence="1" type="ORF">MD483_22480</name>
</gene>
<keyword evidence="2" id="KW-1185">Reference proteome</keyword>
<dbReference type="RefSeq" id="WP_265689661.1">
    <property type="nucleotide sequence ID" value="NZ_JAKRRX010000288.1"/>
</dbReference>
<reference evidence="1" key="1">
    <citation type="submission" date="2022-02" db="EMBL/GenBank/DDBJ databases">
        <title>Vibrio sp. nov., a new bacterium isolated from Bohai sea, China.</title>
        <authorList>
            <person name="Yuan Y."/>
        </authorList>
    </citation>
    <scope>NUCLEOTIDE SEQUENCE</scope>
    <source>
        <strain evidence="1">DBSS07</strain>
    </source>
</reference>
<accession>A0A9X3CIT4</accession>
<dbReference type="EMBL" id="JAKRRX010000288">
    <property type="protein sequence ID" value="MCW8336577.1"/>
    <property type="molecule type" value="Genomic_DNA"/>
</dbReference>
<evidence type="ECO:0000313" key="2">
    <source>
        <dbReference type="Proteomes" id="UP001155586"/>
    </source>
</evidence>
<dbReference type="Pfam" id="PF08811">
    <property type="entry name" value="DUF1800"/>
    <property type="match status" value="1"/>
</dbReference>
<dbReference type="Proteomes" id="UP001155586">
    <property type="component" value="Unassembled WGS sequence"/>
</dbReference>
<name>A0A9X3CIT4_9VIBR</name>
<sequence length="298" mass="33891">MIRTNYLSGWLLTCCIFVSWWTVQPTNASETELSDEQTYRFLEQATFGPSASSIEQLKHIGLDEWLSDQFELPPTSHLALYSTSFPGHAQRNRQNAWYQIAISSPDQLRQKYAYALSQVLVVSRHGGKLNSRAKALTHYYDMLVNNAFGNYRDIIEQATLHAAMGNYLSMLGSKVANPNTNSYPDENYAREVMQLFTIGLYELNLDGSHKLQSGQPIPTYSQTDIEEVARAFTGWKNSDWAYMKPMKSLDKYHDFGEKTVLGHTLPANQTPYQDVTAVLDILFEHPNLAPHVSRLLIQ</sequence>
<dbReference type="AlphaFoldDB" id="A0A9X3CIT4"/>
<feature type="non-terminal residue" evidence="1">
    <location>
        <position position="298"/>
    </location>
</feature>
<protein>
    <submittedName>
        <fullName evidence="1">DUF1800 domain-containing protein</fullName>
    </submittedName>
</protein>